<evidence type="ECO:0000313" key="3">
    <source>
        <dbReference type="Proteomes" id="UP000311382"/>
    </source>
</evidence>
<dbReference type="STRING" id="5288.A0A5C5FYL7"/>
<dbReference type="EMBL" id="SOZI01000034">
    <property type="protein sequence ID" value="TNY21930.1"/>
    <property type="molecule type" value="Genomic_DNA"/>
</dbReference>
<feature type="compositionally biased region" description="Low complexity" evidence="1">
    <location>
        <begin position="78"/>
        <end position="88"/>
    </location>
</feature>
<evidence type="ECO:0000313" key="2">
    <source>
        <dbReference type="EMBL" id="TNY21930.1"/>
    </source>
</evidence>
<name>A0A5C5FYL7_9BASI</name>
<gene>
    <name evidence="2" type="ORF">DMC30DRAFT_349795</name>
</gene>
<reference evidence="2 3" key="1">
    <citation type="submission" date="2019-03" db="EMBL/GenBank/DDBJ databases">
        <title>Rhodosporidium diobovatum UCD-FST 08-225 genome sequencing, assembly, and annotation.</title>
        <authorList>
            <person name="Fakankun I.U."/>
            <person name="Fristensky B."/>
            <person name="Levin D.B."/>
        </authorList>
    </citation>
    <scope>NUCLEOTIDE SEQUENCE [LARGE SCALE GENOMIC DNA]</scope>
    <source>
        <strain evidence="2 3">UCD-FST 08-225</strain>
    </source>
</reference>
<dbReference type="PANTHER" id="PTHR37331">
    <property type="entry name" value="YALI0F11671P"/>
    <property type="match status" value="1"/>
</dbReference>
<feature type="region of interest" description="Disordered" evidence="1">
    <location>
        <begin position="75"/>
        <end position="105"/>
    </location>
</feature>
<organism evidence="2 3">
    <name type="scientific">Rhodotorula diobovata</name>
    <dbReference type="NCBI Taxonomy" id="5288"/>
    <lineage>
        <taxon>Eukaryota</taxon>
        <taxon>Fungi</taxon>
        <taxon>Dikarya</taxon>
        <taxon>Basidiomycota</taxon>
        <taxon>Pucciniomycotina</taxon>
        <taxon>Microbotryomycetes</taxon>
        <taxon>Sporidiobolales</taxon>
        <taxon>Sporidiobolaceae</taxon>
        <taxon>Rhodotorula</taxon>
    </lineage>
</organism>
<dbReference type="AlphaFoldDB" id="A0A5C5FYL7"/>
<evidence type="ECO:0000256" key="1">
    <source>
        <dbReference type="SAM" id="MobiDB-lite"/>
    </source>
</evidence>
<sequence length="230" mass="25407">MATTSLCARALLRPRLAPASSLSRQHRLLSSTASKVHPGLYYHPHPSVPHAYTLSYLESPPPSLAFSPTTIGTLRPLPASSSSSSSFAPPAPEHDDNLPPITPRTFQENPDWLRLVHDVLREHVESDPWLETRAKALHDDTHLHIADERAPADANRVPDPQDILASVLVQGGRVVGASYEPNRVAYRVVSEQGLMRIPQGLRDKVRDACAKVREVEAEVARERDEGRQPQ</sequence>
<comment type="caution">
    <text evidence="2">The sequence shown here is derived from an EMBL/GenBank/DDBJ whole genome shotgun (WGS) entry which is preliminary data.</text>
</comment>
<proteinExistence type="predicted"/>
<accession>A0A5C5FYL7</accession>
<keyword evidence="3" id="KW-1185">Reference proteome</keyword>
<protein>
    <submittedName>
        <fullName evidence="2">Uncharacterized protein</fullName>
    </submittedName>
</protein>
<dbReference type="PANTHER" id="PTHR37331:SF1">
    <property type="entry name" value="YALI0F11671P"/>
    <property type="match status" value="1"/>
</dbReference>
<dbReference type="OrthoDB" id="5397701at2759"/>
<dbReference type="Proteomes" id="UP000311382">
    <property type="component" value="Unassembled WGS sequence"/>
</dbReference>